<name>A0A1M5NLD6_9FLAO</name>
<dbReference type="AlphaFoldDB" id="A0A1M5NLD6"/>
<proteinExistence type="predicted"/>
<gene>
    <name evidence="1" type="ORF">SAMN02787073_5026</name>
</gene>
<organism evidence="1 2">
    <name type="scientific">Chryseobacterium vrystaatense</name>
    <dbReference type="NCBI Taxonomy" id="307480"/>
    <lineage>
        <taxon>Bacteria</taxon>
        <taxon>Pseudomonadati</taxon>
        <taxon>Bacteroidota</taxon>
        <taxon>Flavobacteriia</taxon>
        <taxon>Flavobacteriales</taxon>
        <taxon>Weeksellaceae</taxon>
        <taxon>Chryseobacterium group</taxon>
        <taxon>Chryseobacterium</taxon>
    </lineage>
</organism>
<dbReference type="Gene3D" id="2.40.70.10">
    <property type="entry name" value="Acid Proteases"/>
    <property type="match status" value="1"/>
</dbReference>
<reference evidence="2" key="1">
    <citation type="submission" date="2016-11" db="EMBL/GenBank/DDBJ databases">
        <authorList>
            <person name="Varghese N."/>
            <person name="Submissions S."/>
        </authorList>
    </citation>
    <scope>NUCLEOTIDE SEQUENCE [LARGE SCALE GENOMIC DNA]</scope>
    <source>
        <strain evidence="2">YR203</strain>
    </source>
</reference>
<evidence type="ECO:0008006" key="3">
    <source>
        <dbReference type="Google" id="ProtNLM"/>
    </source>
</evidence>
<protein>
    <recommendedName>
        <fullName evidence="3">Aspartyl protease</fullName>
    </recommendedName>
</protein>
<dbReference type="RefSeq" id="WP_073175689.1">
    <property type="nucleotide sequence ID" value="NZ_FQVE01000009.1"/>
</dbReference>
<evidence type="ECO:0000313" key="1">
    <source>
        <dbReference type="EMBL" id="SHG90277.1"/>
    </source>
</evidence>
<accession>A0A1M5NLD6</accession>
<dbReference type="EMBL" id="FQVE01000009">
    <property type="protein sequence ID" value="SHG90277.1"/>
    <property type="molecule type" value="Genomic_DNA"/>
</dbReference>
<dbReference type="Proteomes" id="UP000184108">
    <property type="component" value="Unassembled WGS sequence"/>
</dbReference>
<dbReference type="InterPro" id="IPR021109">
    <property type="entry name" value="Peptidase_aspartic_dom_sf"/>
</dbReference>
<evidence type="ECO:0000313" key="2">
    <source>
        <dbReference type="Proteomes" id="UP000184108"/>
    </source>
</evidence>
<sequence length="310" mass="34792">MRIFKKLALSVIIVISLSLVTGYIYFDRKFTPPENKLKVSGRAENIPMTWDAADENSHAALLLPIRLKGVDRTFYMQFDSGSPTTLFYKNSLKSIGTQFRTQIQSGNGQNHIPMQFSIGEMGVISDFELLNYGSAIDSDANNKNIIGTIGTDLLEKRIVILDFKKSGCSFVENFNEKGFETFEFRKRKIVIPGVVGGENLKLLYDSGSSGYELLTNREEWERYRIPNGSIKIEKGNSWGNVLTVVSAPADQPVKIGKSELQLSEVTHVEGTSQMQNLLMKTSGMQGMIGNKIFLNHRLILDCKNKKFKVE</sequence>